<accession>A0A176YMD8</accession>
<dbReference type="Gene3D" id="3.40.710.10">
    <property type="entry name" value="DD-peptidase/beta-lactamase superfamily"/>
    <property type="match status" value="1"/>
</dbReference>
<keyword evidence="3" id="KW-1185">Reference proteome</keyword>
<protein>
    <recommendedName>
        <fullName evidence="1">Beta-lactamase-related domain-containing protein</fullName>
    </recommendedName>
</protein>
<comment type="caution">
    <text evidence="2">The sequence shown here is derived from an EMBL/GenBank/DDBJ whole genome shotgun (WGS) entry which is preliminary data.</text>
</comment>
<dbReference type="Proteomes" id="UP000077173">
    <property type="component" value="Unassembled WGS sequence"/>
</dbReference>
<sequence>MFQIASITKTFTATAVLQLVEQGRLNLDDTIRAHLPEFTVADPDVSTSVTIRDCLVHSCGWEGDFFEDTGWSDDALAAMVARMDKLVQVTPLGRMWSYSNSAFYVLGRILEVLHGRSYEDVLDEALLAPLGMDGACFFARDLLHRKFAVGHAERGGQTVIARPWAMPRCVNPSGGVVASAAHLMRYAHFQLDGAPVLGDAMRLAAFEPAGPSSDTPAIGLGWWLDDSAGERVVSHTGGANGQPCSFAMIPSRRFALAVLTNGANGWITAQRLLAWAMQTYFSLAAPDLRAQPRADVDAWLGTYETRTERRVLRREGERHVLDQTPLKQWLDGLDPPALPQLGTEIQPTGPGAMLFAPGKRAQRVGTVLRNGHGEIRWLRVNRRAALRK</sequence>
<dbReference type="SUPFAM" id="SSF56601">
    <property type="entry name" value="beta-lactamase/transpeptidase-like"/>
    <property type="match status" value="1"/>
</dbReference>
<evidence type="ECO:0000259" key="1">
    <source>
        <dbReference type="Pfam" id="PF00144"/>
    </source>
</evidence>
<dbReference type="InterPro" id="IPR001466">
    <property type="entry name" value="Beta-lactam-related"/>
</dbReference>
<proteinExistence type="predicted"/>
<reference evidence="2 3" key="1">
    <citation type="submission" date="2016-02" db="EMBL/GenBank/DDBJ databases">
        <title>Draft genome sequence of the strain BR 10247T Bradyrhizobium neotropicale isolated from nodules of Centrolobium paraense.</title>
        <authorList>
            <person name="Simoes-Araujo J.L."/>
            <person name="Barauna A.C."/>
            <person name="Silva K."/>
            <person name="Zilli J.E."/>
        </authorList>
    </citation>
    <scope>NUCLEOTIDE SEQUENCE [LARGE SCALE GENOMIC DNA]</scope>
    <source>
        <strain evidence="2 3">BR 10247</strain>
    </source>
</reference>
<feature type="domain" description="Beta-lactamase-related" evidence="1">
    <location>
        <begin position="1"/>
        <end position="264"/>
    </location>
</feature>
<dbReference type="InterPro" id="IPR012338">
    <property type="entry name" value="Beta-lactam/transpept-like"/>
</dbReference>
<name>A0A176YMD8_9BRAD</name>
<evidence type="ECO:0000313" key="2">
    <source>
        <dbReference type="EMBL" id="OAF08295.1"/>
    </source>
</evidence>
<dbReference type="PANTHER" id="PTHR46825">
    <property type="entry name" value="D-ALANYL-D-ALANINE-CARBOXYPEPTIDASE/ENDOPEPTIDASE AMPH"/>
    <property type="match status" value="1"/>
</dbReference>
<organism evidence="2 3">
    <name type="scientific">Bradyrhizobium neotropicale</name>
    <dbReference type="NCBI Taxonomy" id="1497615"/>
    <lineage>
        <taxon>Bacteria</taxon>
        <taxon>Pseudomonadati</taxon>
        <taxon>Pseudomonadota</taxon>
        <taxon>Alphaproteobacteria</taxon>
        <taxon>Hyphomicrobiales</taxon>
        <taxon>Nitrobacteraceae</taxon>
        <taxon>Bradyrhizobium</taxon>
    </lineage>
</organism>
<dbReference type="AlphaFoldDB" id="A0A176YMD8"/>
<evidence type="ECO:0000313" key="3">
    <source>
        <dbReference type="Proteomes" id="UP000077173"/>
    </source>
</evidence>
<dbReference type="Pfam" id="PF00144">
    <property type="entry name" value="Beta-lactamase"/>
    <property type="match status" value="1"/>
</dbReference>
<dbReference type="PANTHER" id="PTHR46825:SF9">
    <property type="entry name" value="BETA-LACTAMASE-RELATED DOMAIN-CONTAINING PROTEIN"/>
    <property type="match status" value="1"/>
</dbReference>
<dbReference type="EMBL" id="LSEF01000105">
    <property type="protein sequence ID" value="OAF08295.1"/>
    <property type="molecule type" value="Genomic_DNA"/>
</dbReference>
<gene>
    <name evidence="2" type="ORF">AXW67_29025</name>
</gene>
<dbReference type="InterPro" id="IPR050491">
    <property type="entry name" value="AmpC-like"/>
</dbReference>